<dbReference type="GO" id="GO:0006355">
    <property type="term" value="P:regulation of DNA-templated transcription"/>
    <property type="evidence" value="ECO:0007669"/>
    <property type="project" value="InterPro"/>
</dbReference>
<keyword evidence="2" id="KW-0238">DNA-binding</keyword>
<evidence type="ECO:0000256" key="1">
    <source>
        <dbReference type="ARBA" id="ARBA00023015"/>
    </source>
</evidence>
<dbReference type="Pfam" id="PF00196">
    <property type="entry name" value="GerE"/>
    <property type="match status" value="1"/>
</dbReference>
<dbReference type="PRINTS" id="PR00038">
    <property type="entry name" value="HTHLUXR"/>
</dbReference>
<dbReference type="InterPro" id="IPR036388">
    <property type="entry name" value="WH-like_DNA-bd_sf"/>
</dbReference>
<evidence type="ECO:0000313" key="5">
    <source>
        <dbReference type="EMBL" id="OWV29782.1"/>
    </source>
</evidence>
<dbReference type="InterPro" id="IPR039420">
    <property type="entry name" value="WalR-like"/>
</dbReference>
<dbReference type="SMART" id="SM00421">
    <property type="entry name" value="HTH_LUXR"/>
    <property type="match status" value="1"/>
</dbReference>
<dbReference type="InterPro" id="IPR016032">
    <property type="entry name" value="Sig_transdc_resp-reg_C-effctor"/>
</dbReference>
<keyword evidence="6" id="KW-1185">Reference proteome</keyword>
<dbReference type="SUPFAM" id="SSF46894">
    <property type="entry name" value="C-terminal effector domain of the bipartite response regulators"/>
    <property type="match status" value="1"/>
</dbReference>
<reference evidence="5 6" key="1">
    <citation type="submission" date="2014-08" db="EMBL/GenBank/DDBJ databases">
        <title>Draft genome sequence of a novel L-asparaginase producing marine bacterium, Halomonas campaniensis.</title>
        <authorList>
            <person name="Sundarakrishnan B."/>
            <person name="Moushumi Priya A."/>
            <person name="Raman G."/>
            <person name="Sakthivel N."/>
            <person name="Park S."/>
            <person name="Jayachandran S."/>
        </authorList>
    </citation>
    <scope>NUCLEOTIDE SEQUENCE [LARGE SCALE GENOMIC DNA]</scope>
    <source>
        <strain evidence="5 6">SK03</strain>
    </source>
</reference>
<dbReference type="Gene3D" id="1.10.10.10">
    <property type="entry name" value="Winged helix-like DNA-binding domain superfamily/Winged helix DNA-binding domain"/>
    <property type="match status" value="1"/>
</dbReference>
<dbReference type="PROSITE" id="PS50043">
    <property type="entry name" value="HTH_LUXR_2"/>
    <property type="match status" value="1"/>
</dbReference>
<dbReference type="CDD" id="cd06170">
    <property type="entry name" value="LuxR_C_like"/>
    <property type="match status" value="1"/>
</dbReference>
<dbReference type="InterPro" id="IPR000792">
    <property type="entry name" value="Tscrpt_reg_LuxR_C"/>
</dbReference>
<dbReference type="Proteomes" id="UP000197334">
    <property type="component" value="Unassembled WGS sequence"/>
</dbReference>
<dbReference type="PANTHER" id="PTHR43214">
    <property type="entry name" value="TWO-COMPONENT RESPONSE REGULATOR"/>
    <property type="match status" value="1"/>
</dbReference>
<feature type="domain" description="HTH luxR-type" evidence="4">
    <location>
        <begin position="274"/>
        <end position="339"/>
    </location>
</feature>
<proteinExistence type="predicted"/>
<evidence type="ECO:0000256" key="2">
    <source>
        <dbReference type="ARBA" id="ARBA00023125"/>
    </source>
</evidence>
<dbReference type="GO" id="GO:0003677">
    <property type="term" value="F:DNA binding"/>
    <property type="evidence" value="ECO:0007669"/>
    <property type="project" value="UniProtKB-KW"/>
</dbReference>
<evidence type="ECO:0000313" key="6">
    <source>
        <dbReference type="Proteomes" id="UP000197334"/>
    </source>
</evidence>
<keyword evidence="1" id="KW-0805">Transcription regulation</keyword>
<keyword evidence="3" id="KW-0804">Transcription</keyword>
<dbReference type="AlphaFoldDB" id="A0A246S026"/>
<evidence type="ECO:0000256" key="3">
    <source>
        <dbReference type="ARBA" id="ARBA00023163"/>
    </source>
</evidence>
<accession>A0A246S026</accession>
<protein>
    <recommendedName>
        <fullName evidence="4">HTH luxR-type domain-containing protein</fullName>
    </recommendedName>
</protein>
<gene>
    <name evidence="5" type="ORF">JI62_10225</name>
</gene>
<organism evidence="5 6">
    <name type="scientific">Halomonas campaniensis</name>
    <dbReference type="NCBI Taxonomy" id="213554"/>
    <lineage>
        <taxon>Bacteria</taxon>
        <taxon>Pseudomonadati</taxon>
        <taxon>Pseudomonadota</taxon>
        <taxon>Gammaproteobacteria</taxon>
        <taxon>Oceanospirillales</taxon>
        <taxon>Halomonadaceae</taxon>
        <taxon>Halomonas</taxon>
    </lineage>
</organism>
<sequence length="340" mass="38076">MNNNKASTRHGNADLLQRFSRALMELTELPRCSMPERWLCEAVQGFANIVGFDAAWWGQLYLPSDTSSSIFSPSVMMDGSLGLSSSFAQEWHSISGVDRFAKASISYLGKAVRGGHDDLPNTDCTEVEAFCQRHDILHSMAVTLEFPCSGMLFFVSIYRSKTSSEFDRLDAVLMEEFLNHLAYYWKQYLAKIRFDDLTNGWDSYALSNRKGELLYIGKEVRVALERKYAGWQGSSLPRLISDQLSTAPHTLMSNEHKGINVHHCGDLVALTLCSHQRSNVLSPRELSAARLYAQGHSHKQVARMLGITPATARTYLRSAYVQLGVSNKVELLSALRQPGE</sequence>
<comment type="caution">
    <text evidence="5">The sequence shown here is derived from an EMBL/GenBank/DDBJ whole genome shotgun (WGS) entry which is preliminary data.</text>
</comment>
<dbReference type="EMBL" id="JPUA01000028">
    <property type="protein sequence ID" value="OWV29782.1"/>
    <property type="molecule type" value="Genomic_DNA"/>
</dbReference>
<name>A0A246S026_9GAMM</name>
<dbReference type="PANTHER" id="PTHR43214:SF41">
    <property type="entry name" value="NITRATE_NITRITE RESPONSE REGULATOR PROTEIN NARP"/>
    <property type="match status" value="1"/>
</dbReference>
<evidence type="ECO:0000259" key="4">
    <source>
        <dbReference type="PROSITE" id="PS50043"/>
    </source>
</evidence>